<organism evidence="4 5">
    <name type="scientific">Parascedosporium putredinis</name>
    <dbReference type="NCBI Taxonomy" id="1442378"/>
    <lineage>
        <taxon>Eukaryota</taxon>
        <taxon>Fungi</taxon>
        <taxon>Dikarya</taxon>
        <taxon>Ascomycota</taxon>
        <taxon>Pezizomycotina</taxon>
        <taxon>Sordariomycetes</taxon>
        <taxon>Hypocreomycetidae</taxon>
        <taxon>Microascales</taxon>
        <taxon>Microascaceae</taxon>
        <taxon>Parascedosporium</taxon>
    </lineage>
</organism>
<comment type="caution">
    <text evidence="4">The sequence shown here is derived from an EMBL/GenBank/DDBJ whole genome shotgun (WGS) entry which is preliminary data.</text>
</comment>
<dbReference type="PANTHER" id="PTHR22946">
    <property type="entry name" value="DIENELACTONE HYDROLASE DOMAIN-CONTAINING PROTEIN-RELATED"/>
    <property type="match status" value="1"/>
</dbReference>
<protein>
    <recommendedName>
        <fullName evidence="3">AB hydrolase-1 domain-containing protein</fullName>
    </recommendedName>
</protein>
<dbReference type="SUPFAM" id="SSF53474">
    <property type="entry name" value="alpha/beta-Hydrolases"/>
    <property type="match status" value="1"/>
</dbReference>
<feature type="domain" description="AB hydrolase-1" evidence="3">
    <location>
        <begin position="132"/>
        <end position="227"/>
    </location>
</feature>
<dbReference type="InterPro" id="IPR000073">
    <property type="entry name" value="AB_hydrolase_1"/>
</dbReference>
<evidence type="ECO:0000256" key="1">
    <source>
        <dbReference type="ARBA" id="ARBA00022801"/>
    </source>
</evidence>
<dbReference type="Proteomes" id="UP000838763">
    <property type="component" value="Unassembled WGS sequence"/>
</dbReference>
<dbReference type="AlphaFoldDB" id="A0A9P1MA96"/>
<dbReference type="PANTHER" id="PTHR22946:SF9">
    <property type="entry name" value="POLYKETIDE TRANSFERASE AF380"/>
    <property type="match status" value="1"/>
</dbReference>
<dbReference type="EMBL" id="CALLCH030000010">
    <property type="protein sequence ID" value="CAI4214158.1"/>
    <property type="molecule type" value="Genomic_DNA"/>
</dbReference>
<dbReference type="OrthoDB" id="2498029at2759"/>
<gene>
    <name evidence="4" type="ORF">PPNO1_LOCUS3891</name>
</gene>
<accession>A0A9P1MA96</accession>
<dbReference type="GO" id="GO:0016788">
    <property type="term" value="F:hydrolase activity, acting on ester bonds"/>
    <property type="evidence" value="ECO:0007669"/>
    <property type="project" value="UniProtKB-ARBA"/>
</dbReference>
<keyword evidence="1" id="KW-0378">Hydrolase</keyword>
<dbReference type="Gene3D" id="3.40.50.1820">
    <property type="entry name" value="alpha/beta hydrolase"/>
    <property type="match status" value="1"/>
</dbReference>
<sequence>MKEVIMNPAIPHTDMISSGPFSHRTFKALLLLSNYDDPLIPLRGRPAPPDAHPTSIEAYPDVVHPPHLNRLKSGAKREAHVEPLSIQVGDDGTAPHSCTFLRASCTPRPRTTASLPSSFRARAAGSRVRAASTFPRVQARHPGYCVEDVRAAMAFLRDMYGIERFILVGWSFGGAPVFTVSGADDEYGRSVIACATVASQTAETKGIRHLAPRPLLLLHGTADRTLSPRCSQQLYYAYGEEGDRKIHLFEGDNHALMQNPMEAEEMLCEFIARCAGLKIKAADKVEVVEQKLVENDERDWLMTQGGDLRPPEHKE</sequence>
<reference evidence="4" key="1">
    <citation type="submission" date="2022-11" db="EMBL/GenBank/DDBJ databases">
        <authorList>
            <person name="Scott C."/>
            <person name="Bruce N."/>
        </authorList>
    </citation>
    <scope>NUCLEOTIDE SEQUENCE</scope>
</reference>
<dbReference type="Pfam" id="PF00561">
    <property type="entry name" value="Abhydrolase_1"/>
    <property type="match status" value="1"/>
</dbReference>
<proteinExistence type="inferred from homology"/>
<evidence type="ECO:0000313" key="5">
    <source>
        <dbReference type="Proteomes" id="UP000838763"/>
    </source>
</evidence>
<evidence type="ECO:0000313" key="4">
    <source>
        <dbReference type="EMBL" id="CAI4214158.1"/>
    </source>
</evidence>
<keyword evidence="5" id="KW-1185">Reference proteome</keyword>
<evidence type="ECO:0000256" key="2">
    <source>
        <dbReference type="ARBA" id="ARBA00038115"/>
    </source>
</evidence>
<evidence type="ECO:0000259" key="3">
    <source>
        <dbReference type="Pfam" id="PF00561"/>
    </source>
</evidence>
<name>A0A9P1MA96_9PEZI</name>
<comment type="similarity">
    <text evidence="2">Belongs to the AB hydrolase superfamily. FUS2 hydrolase family.</text>
</comment>
<dbReference type="InterPro" id="IPR029058">
    <property type="entry name" value="AB_hydrolase_fold"/>
</dbReference>
<dbReference type="InterPro" id="IPR050261">
    <property type="entry name" value="FrsA_esterase"/>
</dbReference>